<dbReference type="GO" id="GO:0046872">
    <property type="term" value="F:metal ion binding"/>
    <property type="evidence" value="ECO:0007669"/>
    <property type="project" value="UniProtKB-KW"/>
</dbReference>
<protein>
    <recommendedName>
        <fullName evidence="1">Microcystinase C</fullName>
        <shortName evidence="1">MlrC</shortName>
    </recommendedName>
</protein>
<comment type="function">
    <text evidence="1">Involved in peptidolytic degradation of cyclic heptapeptide hepatotoxin microcystin (MC).</text>
</comment>
<evidence type="ECO:0000256" key="1">
    <source>
        <dbReference type="PIRNR" id="PIRNR012702"/>
    </source>
</evidence>
<dbReference type="GO" id="GO:0008237">
    <property type="term" value="F:metallopeptidase activity"/>
    <property type="evidence" value="ECO:0007669"/>
    <property type="project" value="UniProtKB-KW"/>
</dbReference>
<accession>A0A494W2I3</accession>
<proteinExistence type="inferred from homology"/>
<keyword evidence="1" id="KW-0378">Hydrolase</keyword>
<dbReference type="InterPro" id="IPR010799">
    <property type="entry name" value="MlrC_C"/>
</dbReference>
<dbReference type="KEGG" id="sami:SAMIE_1002980"/>
<evidence type="ECO:0000259" key="2">
    <source>
        <dbReference type="Pfam" id="PF07171"/>
    </source>
</evidence>
<dbReference type="InterPro" id="IPR015995">
    <property type="entry name" value="MlrC_N"/>
</dbReference>
<dbReference type="Pfam" id="PF07171">
    <property type="entry name" value="MlrC_C"/>
    <property type="match status" value="1"/>
</dbReference>
<reference evidence="4 5" key="1">
    <citation type="submission" date="2018-05" db="EMBL/GenBank/DDBJ databases">
        <title>Complete Genome Sequence of the Nonylphenol-Degrading Bacterium Sphingobium amiense DSM 16289T.</title>
        <authorList>
            <person name="Ootsuka M."/>
            <person name="Nishizawa T."/>
            <person name="Ohta H."/>
        </authorList>
    </citation>
    <scope>NUCLEOTIDE SEQUENCE [LARGE SCALE GENOMIC DNA]</scope>
    <source>
        <strain evidence="4 5">DSM 16289</strain>
    </source>
</reference>
<evidence type="ECO:0000313" key="5">
    <source>
        <dbReference type="Proteomes" id="UP000279959"/>
    </source>
</evidence>
<evidence type="ECO:0000259" key="3">
    <source>
        <dbReference type="Pfam" id="PF07364"/>
    </source>
</evidence>
<name>A0A494W2I3_9SPHN</name>
<feature type="domain" description="Microcystin LR degradation protein MlrC N-terminal" evidence="3">
    <location>
        <begin position="2"/>
        <end position="290"/>
    </location>
</feature>
<dbReference type="PIRSF" id="PIRSF012702">
    <property type="entry name" value="UCP012702"/>
    <property type="match status" value="1"/>
</dbReference>
<comment type="cofactor">
    <cofactor evidence="1">
        <name>Zn(2+)</name>
        <dbReference type="ChEBI" id="CHEBI:29105"/>
    </cofactor>
    <text evidence="1">Binds 1 zinc ion per subunit.</text>
</comment>
<organism evidence="4 5">
    <name type="scientific">Sphingobium amiense</name>
    <dbReference type="NCBI Taxonomy" id="135719"/>
    <lineage>
        <taxon>Bacteria</taxon>
        <taxon>Pseudomonadati</taxon>
        <taxon>Pseudomonadota</taxon>
        <taxon>Alphaproteobacteria</taxon>
        <taxon>Sphingomonadales</taxon>
        <taxon>Sphingomonadaceae</taxon>
        <taxon>Sphingobium</taxon>
    </lineage>
</organism>
<gene>
    <name evidence="4" type="ORF">SAMIE_1002980</name>
</gene>
<keyword evidence="5" id="KW-1185">Reference proteome</keyword>
<keyword evidence="1" id="KW-0645">Protease</keyword>
<dbReference type="GO" id="GO:0006508">
    <property type="term" value="P:proteolysis"/>
    <property type="evidence" value="ECO:0007669"/>
    <property type="project" value="UniProtKB-KW"/>
</dbReference>
<dbReference type="AlphaFoldDB" id="A0A494W2I3"/>
<dbReference type="InterPro" id="IPR009197">
    <property type="entry name" value="MlrC"/>
</dbReference>
<dbReference type="RefSeq" id="WP_066700809.1">
    <property type="nucleotide sequence ID" value="NZ_AP018664.1"/>
</dbReference>
<keyword evidence="1" id="KW-0479">Metal-binding</keyword>
<comment type="similarity">
    <text evidence="1">Belongs to the peptidase M81 family.</text>
</comment>
<keyword evidence="1" id="KW-0482">Metalloprotease</keyword>
<dbReference type="EMBL" id="AP018664">
    <property type="protein sequence ID" value="BBD96797.1"/>
    <property type="molecule type" value="Genomic_DNA"/>
</dbReference>
<dbReference type="Proteomes" id="UP000279959">
    <property type="component" value="Chromosome"/>
</dbReference>
<sequence>MRVFSATLATETNTFGPMPTGISAFRERAYFHAGEHPDQMQMHSGPLWAAREAGAVHGWTLIEGMVAAAVPSGIVTRSAYESLRDELLDDLRGALPVDMVLIGLHGAMVADGHDDCEGDLLSRIREIAPDAVIGATLDPHAHLSERMVRSADLLICWKEYPHTDILDRARELVTLCAATVEGRITPRPAVVDTGMIALIHTNREPGRSLVRRAKEIEGIDGILSASIVHGFPWGDVADMGMKILIYSDAQKGAGGEGERLAQDFAADLVAVRGQLSAQALGIDDAIDRALAGPGTAVLSDGADNAGGGAPSDSTYILRRLIERDIKDACIGPLWDAGAVAIAFDAGEGAVLPLRVGGKIAPLSGMPVDAVWTVVALRRDMVVQGLVGTPARLGDCALIRTGGVEVVLSSIRCQAFGPDLFTELGCDPAARRIVVVKSSQHFRDAYAPIAREIIDVDAPGVLARDITTLPFRKIVRPKWPFDR</sequence>
<feature type="domain" description="Microcystin LR degradation protein MlrC C-terminal" evidence="2">
    <location>
        <begin position="298"/>
        <end position="472"/>
    </location>
</feature>
<dbReference type="Pfam" id="PF07364">
    <property type="entry name" value="DUF1485"/>
    <property type="match status" value="1"/>
</dbReference>
<evidence type="ECO:0000313" key="4">
    <source>
        <dbReference type="EMBL" id="BBD96797.1"/>
    </source>
</evidence>